<comment type="caution">
    <text evidence="2">The sequence shown here is derived from an EMBL/GenBank/DDBJ whole genome shotgun (WGS) entry which is preliminary data.</text>
</comment>
<dbReference type="Proteomes" id="UP000499080">
    <property type="component" value="Unassembled WGS sequence"/>
</dbReference>
<keyword evidence="3" id="KW-1185">Reference proteome</keyword>
<sequence length="74" mass="8227">MILEMGSELLLRKRKPPVGQGAGSCSEGGRRSRRELRRPVVGFGDFVNDPPKWMNSNLEPSLAKRSKFTEALPS</sequence>
<gene>
    <name evidence="2" type="ORF">AVEN_154474_1</name>
</gene>
<feature type="region of interest" description="Disordered" evidence="1">
    <location>
        <begin position="1"/>
        <end position="34"/>
    </location>
</feature>
<organism evidence="2 3">
    <name type="scientific">Araneus ventricosus</name>
    <name type="common">Orbweaver spider</name>
    <name type="synonym">Epeira ventricosa</name>
    <dbReference type="NCBI Taxonomy" id="182803"/>
    <lineage>
        <taxon>Eukaryota</taxon>
        <taxon>Metazoa</taxon>
        <taxon>Ecdysozoa</taxon>
        <taxon>Arthropoda</taxon>
        <taxon>Chelicerata</taxon>
        <taxon>Arachnida</taxon>
        <taxon>Araneae</taxon>
        <taxon>Araneomorphae</taxon>
        <taxon>Entelegynae</taxon>
        <taxon>Araneoidea</taxon>
        <taxon>Araneidae</taxon>
        <taxon>Araneus</taxon>
    </lineage>
</organism>
<protein>
    <submittedName>
        <fullName evidence="2">Uncharacterized protein</fullName>
    </submittedName>
</protein>
<dbReference type="EMBL" id="BGPR01015383">
    <property type="protein sequence ID" value="GBN69014.1"/>
    <property type="molecule type" value="Genomic_DNA"/>
</dbReference>
<evidence type="ECO:0000256" key="1">
    <source>
        <dbReference type="SAM" id="MobiDB-lite"/>
    </source>
</evidence>
<evidence type="ECO:0000313" key="2">
    <source>
        <dbReference type="EMBL" id="GBN69014.1"/>
    </source>
</evidence>
<reference evidence="2 3" key="1">
    <citation type="journal article" date="2019" name="Sci. Rep.">
        <title>Orb-weaving spider Araneus ventricosus genome elucidates the spidroin gene catalogue.</title>
        <authorList>
            <person name="Kono N."/>
            <person name="Nakamura H."/>
            <person name="Ohtoshi R."/>
            <person name="Moran D.A.P."/>
            <person name="Shinohara A."/>
            <person name="Yoshida Y."/>
            <person name="Fujiwara M."/>
            <person name="Mori M."/>
            <person name="Tomita M."/>
            <person name="Arakawa K."/>
        </authorList>
    </citation>
    <scope>NUCLEOTIDE SEQUENCE [LARGE SCALE GENOMIC DNA]</scope>
</reference>
<dbReference type="AlphaFoldDB" id="A0A4Y2R006"/>
<proteinExistence type="predicted"/>
<accession>A0A4Y2R006</accession>
<name>A0A4Y2R006_ARAVE</name>
<evidence type="ECO:0000313" key="3">
    <source>
        <dbReference type="Proteomes" id="UP000499080"/>
    </source>
</evidence>